<proteinExistence type="predicted"/>
<keyword evidence="2" id="KW-0274">FAD</keyword>
<evidence type="ECO:0000259" key="4">
    <source>
        <dbReference type="Pfam" id="PF01494"/>
    </source>
</evidence>
<dbReference type="Proteomes" id="UP001055172">
    <property type="component" value="Unassembled WGS sequence"/>
</dbReference>
<evidence type="ECO:0000313" key="5">
    <source>
        <dbReference type="EMBL" id="GJC83987.1"/>
    </source>
</evidence>
<dbReference type="Pfam" id="PF01494">
    <property type="entry name" value="FAD_binding_3"/>
    <property type="match status" value="1"/>
</dbReference>
<dbReference type="SUPFAM" id="SSF51905">
    <property type="entry name" value="FAD/NAD(P)-binding domain"/>
    <property type="match status" value="1"/>
</dbReference>
<sequence>MRVLISGAGIAGPTLAWFLARTGARITILEKCPSIPSSGHNVDVNHSAISVVKKMDLIDRLRRYNTTEKGTQFVDSTGRPFAPFPVKAGSSSSPTSEFEILRGDLATVLYEETKGHPNIEYLFGTTCSKIVSNDDDTVKVGLSSGQVRDFDLVVAADGQWSNIRKLAFPQDSVTVIDKDMYVVYATIPRLRSDNDWWNIYQALGSRIVTLRPDPHGTIRAMLTRMPCNDAQKRAWQGASRGGRKVQQELARREFRDAGWQTPRVLDAMEQSADYYFQEIKQVRMSEWSSARVVCLGDAAFAPTPLTGMGTSLAIIGGYMLAGELSKLGKGEHPAKALEAYERAFRPYVESIQKIPWFVPGIAHPATAWKRWLLGACVSGLSKIVAMPWVAKRLFDDTNVDDSEFPLPVYPNLADERSK</sequence>
<protein>
    <recommendedName>
        <fullName evidence="4">FAD-binding domain-containing protein</fullName>
    </recommendedName>
</protein>
<evidence type="ECO:0000256" key="3">
    <source>
        <dbReference type="ARBA" id="ARBA00023002"/>
    </source>
</evidence>
<organism evidence="5 6">
    <name type="scientific">Colletotrichum liriopes</name>
    <dbReference type="NCBI Taxonomy" id="708192"/>
    <lineage>
        <taxon>Eukaryota</taxon>
        <taxon>Fungi</taxon>
        <taxon>Dikarya</taxon>
        <taxon>Ascomycota</taxon>
        <taxon>Pezizomycotina</taxon>
        <taxon>Sordariomycetes</taxon>
        <taxon>Hypocreomycetidae</taxon>
        <taxon>Glomerellales</taxon>
        <taxon>Glomerellaceae</taxon>
        <taxon>Colletotrichum</taxon>
        <taxon>Colletotrichum spaethianum species complex</taxon>
    </lineage>
</organism>
<comment type="caution">
    <text evidence="5">The sequence shown here is derived from an EMBL/GenBank/DDBJ whole genome shotgun (WGS) entry which is preliminary data.</text>
</comment>
<gene>
    <name evidence="5" type="ORF">ColLi_06825</name>
</gene>
<name>A0AA37GP33_9PEZI</name>
<dbReference type="InterPro" id="IPR036188">
    <property type="entry name" value="FAD/NAD-bd_sf"/>
</dbReference>
<reference evidence="5 6" key="1">
    <citation type="submission" date="2021-07" db="EMBL/GenBank/DDBJ databases">
        <title>Genome data of Colletotrichum spaethianum.</title>
        <authorList>
            <person name="Utami Y.D."/>
            <person name="Hiruma K."/>
        </authorList>
    </citation>
    <scope>NUCLEOTIDE SEQUENCE [LARGE SCALE GENOMIC DNA]</scope>
    <source>
        <strain evidence="5 6">MAFF 242679</strain>
    </source>
</reference>
<dbReference type="Gene3D" id="3.50.50.60">
    <property type="entry name" value="FAD/NAD(P)-binding domain"/>
    <property type="match status" value="1"/>
</dbReference>
<keyword evidence="3" id="KW-0560">Oxidoreductase</keyword>
<dbReference type="InterPro" id="IPR051704">
    <property type="entry name" value="FAD_aromatic-hydroxylase"/>
</dbReference>
<dbReference type="PANTHER" id="PTHR46865:SF2">
    <property type="entry name" value="MONOOXYGENASE"/>
    <property type="match status" value="1"/>
</dbReference>
<feature type="domain" description="FAD-binding" evidence="4">
    <location>
        <begin position="2"/>
        <end position="350"/>
    </location>
</feature>
<keyword evidence="6" id="KW-1185">Reference proteome</keyword>
<dbReference type="EMBL" id="BPPX01000013">
    <property type="protein sequence ID" value="GJC83987.1"/>
    <property type="molecule type" value="Genomic_DNA"/>
</dbReference>
<evidence type="ECO:0000256" key="1">
    <source>
        <dbReference type="ARBA" id="ARBA00022630"/>
    </source>
</evidence>
<evidence type="ECO:0000313" key="6">
    <source>
        <dbReference type="Proteomes" id="UP001055172"/>
    </source>
</evidence>
<dbReference type="GO" id="GO:0071949">
    <property type="term" value="F:FAD binding"/>
    <property type="evidence" value="ECO:0007669"/>
    <property type="project" value="InterPro"/>
</dbReference>
<dbReference type="Gene3D" id="3.30.9.10">
    <property type="entry name" value="D-Amino Acid Oxidase, subunit A, domain 2"/>
    <property type="match status" value="1"/>
</dbReference>
<accession>A0AA37GP33</accession>
<dbReference type="GO" id="GO:0016491">
    <property type="term" value="F:oxidoreductase activity"/>
    <property type="evidence" value="ECO:0007669"/>
    <property type="project" value="UniProtKB-KW"/>
</dbReference>
<evidence type="ECO:0000256" key="2">
    <source>
        <dbReference type="ARBA" id="ARBA00022827"/>
    </source>
</evidence>
<keyword evidence="1" id="KW-0285">Flavoprotein</keyword>
<dbReference type="PANTHER" id="PTHR46865">
    <property type="entry name" value="OXIDOREDUCTASE-RELATED"/>
    <property type="match status" value="1"/>
</dbReference>
<dbReference type="PRINTS" id="PR00420">
    <property type="entry name" value="RNGMNOXGNASE"/>
</dbReference>
<dbReference type="AlphaFoldDB" id="A0AA37GP33"/>
<dbReference type="InterPro" id="IPR002938">
    <property type="entry name" value="FAD-bd"/>
</dbReference>